<sequence>MARSNLSLVAVGDLVPTRRLWRDGAPVDREFAKTVDRLHSADVVFGDLEMPLSVRGTPREKMITFRADPAIAEDLRLVGFDILSLANNHSMDFGEEALLDTVAALDSQGIRQVGAGKDIHMATAPVVTEVNGWKLGFAAWSSLLPVGSAAGERRPGHAPLHVTSAYEVSAHHEMEEPAHPPVVRSWPQAAELQSAVQCVAELRNRVDFVAASVHWGYGFGTDIAEYQPTIAHALIDAGADIVIGNHVHAIHAVEVYKGKAILYSPGNFISQQPREGEPPEVLAIYEQMSPDGYLATAEIEPGGRYQLRLTPITMDDVGLPVLADGPRLQRIVDRLELVCSQVGTRLGVQDGTVEVQLG</sequence>
<feature type="domain" description="Capsule synthesis protein CapA" evidence="2">
    <location>
        <begin position="7"/>
        <end position="272"/>
    </location>
</feature>
<name>A0A934K9D7_9BACT</name>
<organism evidence="3 4">
    <name type="scientific">Candidatus Nephthysia bennettiae</name>
    <dbReference type="NCBI Taxonomy" id="3127016"/>
    <lineage>
        <taxon>Bacteria</taxon>
        <taxon>Bacillati</taxon>
        <taxon>Candidatus Dormiibacterota</taxon>
        <taxon>Candidatus Dormibacteria</taxon>
        <taxon>Candidatus Dormibacterales</taxon>
        <taxon>Candidatus Dormibacteraceae</taxon>
        <taxon>Candidatus Nephthysia</taxon>
    </lineage>
</organism>
<evidence type="ECO:0000313" key="3">
    <source>
        <dbReference type="EMBL" id="MBJ7601259.1"/>
    </source>
</evidence>
<gene>
    <name evidence="3" type="ORF">JF922_24700</name>
</gene>
<protein>
    <submittedName>
        <fullName evidence="3">CapA family protein</fullName>
    </submittedName>
</protein>
<dbReference type="InterPro" id="IPR019079">
    <property type="entry name" value="Capsule_synth_CapA"/>
</dbReference>
<evidence type="ECO:0000256" key="1">
    <source>
        <dbReference type="ARBA" id="ARBA00005662"/>
    </source>
</evidence>
<dbReference type="Proteomes" id="UP000612893">
    <property type="component" value="Unassembled WGS sequence"/>
</dbReference>
<comment type="caution">
    <text evidence="3">The sequence shown here is derived from an EMBL/GenBank/DDBJ whole genome shotgun (WGS) entry which is preliminary data.</text>
</comment>
<dbReference type="PANTHER" id="PTHR33393:SF11">
    <property type="entry name" value="POLYGLUTAMINE SYNTHESIS ACCESSORY PROTEIN RV0574C-RELATED"/>
    <property type="match status" value="1"/>
</dbReference>
<dbReference type="SMART" id="SM00854">
    <property type="entry name" value="PGA_cap"/>
    <property type="match status" value="1"/>
</dbReference>
<dbReference type="InterPro" id="IPR029052">
    <property type="entry name" value="Metallo-depent_PP-like"/>
</dbReference>
<dbReference type="Gene3D" id="3.60.21.10">
    <property type="match status" value="1"/>
</dbReference>
<evidence type="ECO:0000313" key="4">
    <source>
        <dbReference type="Proteomes" id="UP000612893"/>
    </source>
</evidence>
<comment type="similarity">
    <text evidence="1">Belongs to the CapA family.</text>
</comment>
<dbReference type="EMBL" id="JAEKNR010000240">
    <property type="protein sequence ID" value="MBJ7601259.1"/>
    <property type="molecule type" value="Genomic_DNA"/>
</dbReference>
<keyword evidence="4" id="KW-1185">Reference proteome</keyword>
<dbReference type="InterPro" id="IPR052169">
    <property type="entry name" value="CW_Biosynth-Accessory"/>
</dbReference>
<dbReference type="RefSeq" id="WP_338205432.1">
    <property type="nucleotide sequence ID" value="NZ_JAEKNR010000240.1"/>
</dbReference>
<dbReference type="PANTHER" id="PTHR33393">
    <property type="entry name" value="POLYGLUTAMINE SYNTHESIS ACCESSORY PROTEIN RV0574C-RELATED"/>
    <property type="match status" value="1"/>
</dbReference>
<evidence type="ECO:0000259" key="2">
    <source>
        <dbReference type="SMART" id="SM00854"/>
    </source>
</evidence>
<dbReference type="CDD" id="cd07381">
    <property type="entry name" value="MPP_CapA"/>
    <property type="match status" value="1"/>
</dbReference>
<dbReference type="SUPFAM" id="SSF56300">
    <property type="entry name" value="Metallo-dependent phosphatases"/>
    <property type="match status" value="1"/>
</dbReference>
<reference evidence="3" key="1">
    <citation type="submission" date="2020-10" db="EMBL/GenBank/DDBJ databases">
        <title>Ca. Dormibacterota MAGs.</title>
        <authorList>
            <person name="Montgomery K."/>
        </authorList>
    </citation>
    <scope>NUCLEOTIDE SEQUENCE [LARGE SCALE GENOMIC DNA]</scope>
    <source>
        <strain evidence="3">SC8812_S17_10</strain>
    </source>
</reference>
<proteinExistence type="inferred from homology"/>
<dbReference type="Pfam" id="PF09587">
    <property type="entry name" value="PGA_cap"/>
    <property type="match status" value="1"/>
</dbReference>
<accession>A0A934K9D7</accession>
<dbReference type="AlphaFoldDB" id="A0A934K9D7"/>